<dbReference type="GO" id="GO:0005658">
    <property type="term" value="C:alpha DNA polymerase:primase complex"/>
    <property type="evidence" value="ECO:0007669"/>
    <property type="project" value="TreeGrafter"/>
</dbReference>
<evidence type="ECO:0000313" key="4">
    <source>
        <dbReference type="EnsemblMetazoa" id="CJA12360.1"/>
    </source>
</evidence>
<reference evidence="4" key="2">
    <citation type="submission" date="2022-06" db="UniProtKB">
        <authorList>
            <consortium name="EnsemblMetazoa"/>
        </authorList>
    </citation>
    <scope>IDENTIFICATION</scope>
    <source>
        <strain evidence="4">DF5081</strain>
    </source>
</reference>
<dbReference type="InterPro" id="IPR006133">
    <property type="entry name" value="DNA-dir_DNA_pol_B_exonuc"/>
</dbReference>
<dbReference type="AlphaFoldDB" id="A0A8R1HXF4"/>
<dbReference type="GO" id="GO:0006273">
    <property type="term" value="P:lagging strand elongation"/>
    <property type="evidence" value="ECO:0007669"/>
    <property type="project" value="TreeGrafter"/>
</dbReference>
<dbReference type="SUPFAM" id="SSF53098">
    <property type="entry name" value="Ribonuclease H-like"/>
    <property type="match status" value="1"/>
</dbReference>
<dbReference type="InterPro" id="IPR012337">
    <property type="entry name" value="RNaseH-like_sf"/>
</dbReference>
<reference evidence="5" key="1">
    <citation type="submission" date="2010-08" db="EMBL/GenBank/DDBJ databases">
        <authorList>
            <consortium name="Caenorhabditis japonica Sequencing Consortium"/>
            <person name="Wilson R.K."/>
        </authorList>
    </citation>
    <scope>NUCLEOTIDE SEQUENCE [LARGE SCALE GENOMIC DNA]</scope>
    <source>
        <strain evidence="5">DF5081</strain>
    </source>
</reference>
<dbReference type="Proteomes" id="UP000005237">
    <property type="component" value="Unassembled WGS sequence"/>
</dbReference>
<accession>A0A8R1HXF4</accession>
<dbReference type="GO" id="GO:0003682">
    <property type="term" value="F:chromatin binding"/>
    <property type="evidence" value="ECO:0007669"/>
    <property type="project" value="TreeGrafter"/>
</dbReference>
<dbReference type="EnsemblMetazoa" id="CJA12360.1">
    <property type="protein sequence ID" value="CJA12360.1"/>
    <property type="gene ID" value="WBGene00131564"/>
</dbReference>
<dbReference type="Gene3D" id="2.40.50.730">
    <property type="match status" value="1"/>
</dbReference>
<dbReference type="GO" id="GO:1902975">
    <property type="term" value="P:mitotic DNA replication initiation"/>
    <property type="evidence" value="ECO:0007669"/>
    <property type="project" value="TreeGrafter"/>
</dbReference>
<dbReference type="GO" id="GO:0003697">
    <property type="term" value="F:single-stranded DNA binding"/>
    <property type="evidence" value="ECO:0007669"/>
    <property type="project" value="TreeGrafter"/>
</dbReference>
<evidence type="ECO:0000256" key="1">
    <source>
        <dbReference type="SAM" id="MobiDB-lite"/>
    </source>
</evidence>
<protein>
    <recommendedName>
        <fullName evidence="6">DNA polymerase alpha catalytic subunit</fullName>
    </recommendedName>
</protein>
<dbReference type="InterPro" id="IPR024647">
    <property type="entry name" value="DNA_pol_a_cat_su_N"/>
</dbReference>
<dbReference type="Pfam" id="PF03104">
    <property type="entry name" value="DNA_pol_B_exo1"/>
    <property type="match status" value="1"/>
</dbReference>
<keyword evidence="5" id="KW-1185">Reference proteome</keyword>
<dbReference type="GO" id="GO:0003688">
    <property type="term" value="F:DNA replication origin binding"/>
    <property type="evidence" value="ECO:0007669"/>
    <property type="project" value="TreeGrafter"/>
</dbReference>
<dbReference type="Pfam" id="PF12254">
    <property type="entry name" value="DNA_pol_alpha_N"/>
    <property type="match status" value="1"/>
</dbReference>
<name>A0A8R1HXF4_CAEJA</name>
<evidence type="ECO:0008006" key="6">
    <source>
        <dbReference type="Google" id="ProtNLM"/>
    </source>
</evidence>
<dbReference type="GO" id="GO:0006272">
    <property type="term" value="P:leading strand elongation"/>
    <property type="evidence" value="ECO:0007669"/>
    <property type="project" value="TreeGrafter"/>
</dbReference>
<dbReference type="PANTHER" id="PTHR45861:SF1">
    <property type="entry name" value="DNA POLYMERASE ALPHA CATALYTIC SUBUNIT"/>
    <property type="match status" value="1"/>
</dbReference>
<evidence type="ECO:0000259" key="2">
    <source>
        <dbReference type="Pfam" id="PF03104"/>
    </source>
</evidence>
<feature type="region of interest" description="Disordered" evidence="1">
    <location>
        <begin position="67"/>
        <end position="217"/>
    </location>
</feature>
<feature type="compositionally biased region" description="Basic residues" evidence="1">
    <location>
        <begin position="78"/>
        <end position="94"/>
    </location>
</feature>
<dbReference type="GO" id="GO:0003887">
    <property type="term" value="F:DNA-directed DNA polymerase activity"/>
    <property type="evidence" value="ECO:0007669"/>
    <property type="project" value="TreeGrafter"/>
</dbReference>
<feature type="compositionally biased region" description="Acidic residues" evidence="1">
    <location>
        <begin position="192"/>
        <end position="210"/>
    </location>
</feature>
<feature type="domain" description="DNA-directed DNA polymerase family B exonuclease" evidence="2">
    <location>
        <begin position="426"/>
        <end position="530"/>
    </location>
</feature>
<evidence type="ECO:0000259" key="3">
    <source>
        <dbReference type="Pfam" id="PF12254"/>
    </source>
</evidence>
<feature type="compositionally biased region" description="Basic and acidic residues" evidence="1">
    <location>
        <begin position="108"/>
        <end position="119"/>
    </location>
</feature>
<evidence type="ECO:0000313" key="5">
    <source>
        <dbReference type="Proteomes" id="UP000005237"/>
    </source>
</evidence>
<proteinExistence type="predicted"/>
<organism evidence="4 5">
    <name type="scientific">Caenorhabditis japonica</name>
    <dbReference type="NCBI Taxonomy" id="281687"/>
    <lineage>
        <taxon>Eukaryota</taxon>
        <taxon>Metazoa</taxon>
        <taxon>Ecdysozoa</taxon>
        <taxon>Nematoda</taxon>
        <taxon>Chromadorea</taxon>
        <taxon>Rhabditida</taxon>
        <taxon>Rhabditina</taxon>
        <taxon>Rhabditomorpha</taxon>
        <taxon>Rhabditoidea</taxon>
        <taxon>Rhabditidae</taxon>
        <taxon>Peloderinae</taxon>
        <taxon>Caenorhabditis</taxon>
    </lineage>
</organism>
<feature type="domain" description="DNA polymerase alpha catalytic subunit N-terminal" evidence="3">
    <location>
        <begin position="6"/>
        <end position="65"/>
    </location>
</feature>
<dbReference type="Gene3D" id="3.30.70.2820">
    <property type="match status" value="1"/>
</dbReference>
<sequence>MKSAIERLKEARASGKAYRPDLDVADVYETVDDAEYEKIVSQRQQDNFVVDDDGMGYVDTGVDFEDEYEDEYEEKSAKSSKKPKKEKKEKKKGGIHSFLASMPSTKKSAVDESKVKATLDDDEDLKDILEHLNDDNEEEEQEERTQRSQRNSNPFKRARSAESPETLTPRPIVKKPKTMVKKSAPVVKPVVDDDDDDDDDYGVPEFEDLPEVPAPAPVKAVPAPIKKEVKMEVEPADDDDDFENPLHKEVKQVESSLAKFQVQEEAWTEQDAEDVKVEVKTGSEPFYVTRNGEKAIRMYWIDAYEDVHKANGTVYLFGKVKTSSNSWESCSVVVKNIQRKVYFMPRARNLKSGEEITGAELHNEIRETLKNRFNTQEFKCKMVEKELIRDESFGQNGGTKTPMMEVLYPADKGKLPTDLNGNTFSHVFNTSVTPLERLLIEKKFFGPGWIELFNYADPRAKISFCKYEFEVDMERMRNVKYLESEELESIKNECQQPPIRLLALQVITTLNEKKENEICMISTLFNAKSDLAHPSSDKKCYKPRCCEFWGLATR</sequence>
<dbReference type="PANTHER" id="PTHR45861">
    <property type="entry name" value="DNA POLYMERASE ALPHA CATALYTIC SUBUNIT"/>
    <property type="match status" value="1"/>
</dbReference>